<dbReference type="EnsemblPlants" id="Kaladp0044s0083.1.v1.1">
    <property type="protein sequence ID" value="Kaladp0044s0083.1.v1.1"/>
    <property type="gene ID" value="Kaladp0044s0083.v1.1"/>
</dbReference>
<proteinExistence type="predicted"/>
<sequence length="192" mass="21783">MAAGKFPKNSTLLNSMNVVSKKIELGEMSENIENADEEEYNATSYCDPEGSKSEGGEILQLTLRGIQCLQRVKEPLNQAEEDAIRKILRQDSSKKKKEDQRKKRLEELAQMKASNTVRVIMAPIGHLYHFGRIVFQVYSPQNLPVIVHLVRTVQGHLVRIRTSIMTQNRTFHSAASSVTRRSEKKIDRESGC</sequence>
<evidence type="ECO:0000313" key="1">
    <source>
        <dbReference type="EnsemblPlants" id="Kaladp0044s0083.1.v1.1"/>
    </source>
</evidence>
<dbReference type="AlphaFoldDB" id="A0A7N0TS67"/>
<protein>
    <submittedName>
        <fullName evidence="1">Uncharacterized protein</fullName>
    </submittedName>
</protein>
<accession>A0A7N0TS67</accession>
<keyword evidence="2" id="KW-1185">Reference proteome</keyword>
<dbReference type="Gramene" id="Kaladp0044s0083.1.v1.1">
    <property type="protein sequence ID" value="Kaladp0044s0083.1.v1.1"/>
    <property type="gene ID" value="Kaladp0044s0083.v1.1"/>
</dbReference>
<name>A0A7N0TS67_KALFE</name>
<organism evidence="1 2">
    <name type="scientific">Kalanchoe fedtschenkoi</name>
    <name type="common">Lavender scallops</name>
    <name type="synonym">South American air plant</name>
    <dbReference type="NCBI Taxonomy" id="63787"/>
    <lineage>
        <taxon>Eukaryota</taxon>
        <taxon>Viridiplantae</taxon>
        <taxon>Streptophyta</taxon>
        <taxon>Embryophyta</taxon>
        <taxon>Tracheophyta</taxon>
        <taxon>Spermatophyta</taxon>
        <taxon>Magnoliopsida</taxon>
        <taxon>eudicotyledons</taxon>
        <taxon>Gunneridae</taxon>
        <taxon>Pentapetalae</taxon>
        <taxon>Saxifragales</taxon>
        <taxon>Crassulaceae</taxon>
        <taxon>Kalanchoe</taxon>
    </lineage>
</organism>
<dbReference type="Proteomes" id="UP000594263">
    <property type="component" value="Unplaced"/>
</dbReference>
<evidence type="ECO:0000313" key="2">
    <source>
        <dbReference type="Proteomes" id="UP000594263"/>
    </source>
</evidence>
<reference evidence="1" key="1">
    <citation type="submission" date="2021-01" db="UniProtKB">
        <authorList>
            <consortium name="EnsemblPlants"/>
        </authorList>
    </citation>
    <scope>IDENTIFICATION</scope>
</reference>